<keyword evidence="4" id="KW-1185">Reference proteome</keyword>
<dbReference type="InterPro" id="IPR002885">
    <property type="entry name" value="PPR_rpt"/>
</dbReference>
<protein>
    <recommendedName>
        <fullName evidence="5">Pentatricopeptide repeat-containing protein</fullName>
    </recommendedName>
</protein>
<dbReference type="Gene3D" id="1.25.40.10">
    <property type="entry name" value="Tetratricopeptide repeat domain"/>
    <property type="match status" value="2"/>
</dbReference>
<name>A0A2Z6NBI4_TRISU</name>
<evidence type="ECO:0000313" key="3">
    <source>
        <dbReference type="EMBL" id="GAU42094.1"/>
    </source>
</evidence>
<dbReference type="PROSITE" id="PS51375">
    <property type="entry name" value="PPR"/>
    <property type="match status" value="1"/>
</dbReference>
<dbReference type="InterPro" id="IPR046960">
    <property type="entry name" value="PPR_At4g14850-like_plant"/>
</dbReference>
<reference evidence="4" key="1">
    <citation type="journal article" date="2017" name="Front. Plant Sci.">
        <title>Climate Clever Clovers: New Paradigm to Reduce the Environmental Footprint of Ruminants by Breeding Low Methanogenic Forages Utilizing Haplotype Variation.</title>
        <authorList>
            <person name="Kaur P."/>
            <person name="Appels R."/>
            <person name="Bayer P.E."/>
            <person name="Keeble-Gagnere G."/>
            <person name="Wang J."/>
            <person name="Hirakawa H."/>
            <person name="Shirasawa K."/>
            <person name="Vercoe P."/>
            <person name="Stefanova K."/>
            <person name="Durmic Z."/>
            <person name="Nichols P."/>
            <person name="Revell C."/>
            <person name="Isobe S.N."/>
            <person name="Edwards D."/>
            <person name="Erskine W."/>
        </authorList>
    </citation>
    <scope>NUCLEOTIDE SEQUENCE [LARGE SCALE GENOMIC DNA]</scope>
    <source>
        <strain evidence="4">cv. Daliak</strain>
    </source>
</reference>
<organism evidence="3 4">
    <name type="scientific">Trifolium subterraneum</name>
    <name type="common">Subterranean clover</name>
    <dbReference type="NCBI Taxonomy" id="3900"/>
    <lineage>
        <taxon>Eukaryota</taxon>
        <taxon>Viridiplantae</taxon>
        <taxon>Streptophyta</taxon>
        <taxon>Embryophyta</taxon>
        <taxon>Tracheophyta</taxon>
        <taxon>Spermatophyta</taxon>
        <taxon>Magnoliopsida</taxon>
        <taxon>eudicotyledons</taxon>
        <taxon>Gunneridae</taxon>
        <taxon>Pentapetalae</taxon>
        <taxon>rosids</taxon>
        <taxon>fabids</taxon>
        <taxon>Fabales</taxon>
        <taxon>Fabaceae</taxon>
        <taxon>Papilionoideae</taxon>
        <taxon>50 kb inversion clade</taxon>
        <taxon>NPAAA clade</taxon>
        <taxon>Hologalegina</taxon>
        <taxon>IRL clade</taxon>
        <taxon>Trifolieae</taxon>
        <taxon>Trifolium</taxon>
    </lineage>
</organism>
<accession>A0A2Z6NBI4</accession>
<keyword evidence="1" id="KW-0677">Repeat</keyword>
<dbReference type="EMBL" id="DF973899">
    <property type="protein sequence ID" value="GAU42094.1"/>
    <property type="molecule type" value="Genomic_DNA"/>
</dbReference>
<dbReference type="GO" id="GO:0003723">
    <property type="term" value="F:RNA binding"/>
    <property type="evidence" value="ECO:0007669"/>
    <property type="project" value="InterPro"/>
</dbReference>
<evidence type="ECO:0000256" key="2">
    <source>
        <dbReference type="PROSITE-ProRule" id="PRU00708"/>
    </source>
</evidence>
<dbReference type="AlphaFoldDB" id="A0A2Z6NBI4"/>
<evidence type="ECO:0008006" key="5">
    <source>
        <dbReference type="Google" id="ProtNLM"/>
    </source>
</evidence>
<dbReference type="Proteomes" id="UP000242715">
    <property type="component" value="Unassembled WGS sequence"/>
</dbReference>
<dbReference type="InterPro" id="IPR011990">
    <property type="entry name" value="TPR-like_helical_dom_sf"/>
</dbReference>
<feature type="repeat" description="PPR" evidence="2">
    <location>
        <begin position="72"/>
        <end position="106"/>
    </location>
</feature>
<dbReference type="PANTHER" id="PTHR47926">
    <property type="entry name" value="PENTATRICOPEPTIDE REPEAT-CONTAINING PROTEIN"/>
    <property type="match status" value="1"/>
</dbReference>
<evidence type="ECO:0000313" key="4">
    <source>
        <dbReference type="Proteomes" id="UP000242715"/>
    </source>
</evidence>
<gene>
    <name evidence="3" type="ORF">TSUD_134780</name>
</gene>
<dbReference type="GO" id="GO:0009451">
    <property type="term" value="P:RNA modification"/>
    <property type="evidence" value="ECO:0007669"/>
    <property type="project" value="InterPro"/>
</dbReference>
<proteinExistence type="predicted"/>
<dbReference type="OrthoDB" id="185373at2759"/>
<sequence>MRGSANVASTLVYMAERCTSMRDLKLIHAHAFRTCLHHHTVVLGKLFRFAAVSPFGDLSYAQNMFDQMPHPSTFFYNILIRAHSYSTTPSLSSLFFNRMRQKGVAPDEFSFTFLLKSRSFTTPFVQDTHSAVFKFGFCSHLHVQNALIHLYGVRGVTLLARRVFEDAIKVWPDEVTMVSVISACAELGDVEMGRMFSSSLLALAVGLTFDMLFKITGVDRPVRKFVPSQLLPSKVSRVYFQMTFLNSIILDILIVLWAKPSQNAIWPWILDKVIGDYSEAFLSCENLQSL</sequence>
<evidence type="ECO:0000256" key="1">
    <source>
        <dbReference type="ARBA" id="ARBA00022737"/>
    </source>
</evidence>